<sequence length="190" mass="21206">MGSLFWCLPSPPSLRQSSSVASGLLLSGCLRPANSSFFPFSTNCTIRSHPASFEQASGRELSVSLLAFEEAAAMEGTQWKGSVHRIRKCVVDLLSMEDDLVDDDDEDAWELMGSDLRLKSTFLYCDLNQVISHAREDRKKVLADLANKLFYYMEQLDHAVGIRSMSQTQVCYNDTANVLQEVMAALMPLR</sequence>
<evidence type="ECO:0000256" key="2">
    <source>
        <dbReference type="ARBA" id="ARBA00022528"/>
    </source>
</evidence>
<dbReference type="PANTHER" id="PTHR33399:SF8">
    <property type="entry name" value="OS04G0522800 PROTEIN"/>
    <property type="match status" value="1"/>
</dbReference>
<evidence type="ECO:0000313" key="9">
    <source>
        <dbReference type="Proteomes" id="UP001055439"/>
    </source>
</evidence>
<dbReference type="InterPro" id="IPR023222">
    <property type="entry name" value="PsbQ-like_dom_sf"/>
</dbReference>
<organism evidence="8 9">
    <name type="scientific">Musa troglodytarum</name>
    <name type="common">fe'i banana</name>
    <dbReference type="NCBI Taxonomy" id="320322"/>
    <lineage>
        <taxon>Eukaryota</taxon>
        <taxon>Viridiplantae</taxon>
        <taxon>Streptophyta</taxon>
        <taxon>Embryophyta</taxon>
        <taxon>Tracheophyta</taxon>
        <taxon>Spermatophyta</taxon>
        <taxon>Magnoliopsida</taxon>
        <taxon>Liliopsida</taxon>
        <taxon>Zingiberales</taxon>
        <taxon>Musaceae</taxon>
        <taxon>Musa</taxon>
    </lineage>
</organism>
<dbReference type="Gene3D" id="1.20.120.290">
    <property type="entry name" value="Oxygen-evolving enhancer protein 3 (PsbQ), four-helix up-down bundle"/>
    <property type="match status" value="1"/>
</dbReference>
<evidence type="ECO:0000256" key="4">
    <source>
        <dbReference type="ARBA" id="ARBA00022946"/>
    </source>
</evidence>
<evidence type="ECO:0000313" key="8">
    <source>
        <dbReference type="EMBL" id="URD80067.1"/>
    </source>
</evidence>
<gene>
    <name evidence="8" type="ORF">MUK42_02838</name>
</gene>
<dbReference type="Pfam" id="PF05757">
    <property type="entry name" value="PsbQ"/>
    <property type="match status" value="1"/>
</dbReference>
<keyword evidence="4" id="KW-0809">Transit peptide</keyword>
<name>A0A9E7EQ45_9LILI</name>
<dbReference type="OrthoDB" id="783722at2759"/>
<evidence type="ECO:0000256" key="1">
    <source>
        <dbReference type="ARBA" id="ARBA00004334"/>
    </source>
</evidence>
<proteinExistence type="inferred from homology"/>
<keyword evidence="3" id="KW-0934">Plastid</keyword>
<accession>A0A9E7EQ45</accession>
<keyword evidence="9" id="KW-1185">Reference proteome</keyword>
<comment type="subcellular location">
    <subcellularLocation>
        <location evidence="1">Plastid</location>
        <location evidence="1">Chloroplast thylakoid membrane</location>
    </subcellularLocation>
</comment>
<dbReference type="InterPro" id="IPR008797">
    <property type="entry name" value="PSII_PsbQ"/>
</dbReference>
<dbReference type="SUPFAM" id="SSF101112">
    <property type="entry name" value="Oxygen-evolving enhancer protein 3"/>
    <property type="match status" value="1"/>
</dbReference>
<reference evidence="8" key="1">
    <citation type="submission" date="2022-05" db="EMBL/GenBank/DDBJ databases">
        <title>The Musa troglodytarum L. genome provides insights into the mechanism of non-climacteric behaviour and enrichment of carotenoids.</title>
        <authorList>
            <person name="Wang J."/>
        </authorList>
    </citation>
    <scope>NUCLEOTIDE SEQUENCE</scope>
    <source>
        <tissue evidence="8">Leaf</tissue>
    </source>
</reference>
<keyword evidence="6" id="KW-0472">Membrane</keyword>
<evidence type="ECO:0000256" key="3">
    <source>
        <dbReference type="ARBA" id="ARBA00022640"/>
    </source>
</evidence>
<dbReference type="AlphaFoldDB" id="A0A9E7EQ45"/>
<keyword evidence="2" id="KW-0150">Chloroplast</keyword>
<dbReference type="EMBL" id="CP097503">
    <property type="protein sequence ID" value="URD80067.1"/>
    <property type="molecule type" value="Genomic_DNA"/>
</dbReference>
<dbReference type="GO" id="GO:0009535">
    <property type="term" value="C:chloroplast thylakoid membrane"/>
    <property type="evidence" value="ECO:0007669"/>
    <property type="project" value="UniProtKB-SubCell"/>
</dbReference>
<keyword evidence="5" id="KW-0793">Thylakoid</keyword>
<evidence type="ECO:0000256" key="7">
    <source>
        <dbReference type="ARBA" id="ARBA00035649"/>
    </source>
</evidence>
<evidence type="ECO:0000256" key="6">
    <source>
        <dbReference type="ARBA" id="ARBA00023136"/>
    </source>
</evidence>
<dbReference type="GO" id="GO:0005509">
    <property type="term" value="F:calcium ion binding"/>
    <property type="evidence" value="ECO:0007669"/>
    <property type="project" value="InterPro"/>
</dbReference>
<dbReference type="Proteomes" id="UP001055439">
    <property type="component" value="Chromosome 10"/>
</dbReference>
<protein>
    <submittedName>
        <fullName evidence="8">Oxygen evolving enhancer protein 3 (PsbQ)</fullName>
    </submittedName>
</protein>
<evidence type="ECO:0000256" key="5">
    <source>
        <dbReference type="ARBA" id="ARBA00023078"/>
    </source>
</evidence>
<dbReference type="InterPro" id="IPR054099">
    <property type="entry name" value="PSII_PsbQ_pln"/>
</dbReference>
<dbReference type="PANTHER" id="PTHR33399">
    <property type="entry name" value="OXYGEN-EVOLVING ENHANCER PROTEIN 3-1, CHLOROPLASTIC"/>
    <property type="match status" value="1"/>
</dbReference>
<dbReference type="GO" id="GO:0019898">
    <property type="term" value="C:extrinsic component of membrane"/>
    <property type="evidence" value="ECO:0007669"/>
    <property type="project" value="InterPro"/>
</dbReference>
<comment type="similarity">
    <text evidence="7">Belongs to the PsbQ family.</text>
</comment>
<dbReference type="GO" id="GO:0009654">
    <property type="term" value="C:photosystem II oxygen evolving complex"/>
    <property type="evidence" value="ECO:0007669"/>
    <property type="project" value="InterPro"/>
</dbReference>
<dbReference type="GO" id="GO:0009767">
    <property type="term" value="P:photosynthetic electron transport chain"/>
    <property type="evidence" value="ECO:0007669"/>
    <property type="project" value="TreeGrafter"/>
</dbReference>